<dbReference type="Pfam" id="PF12728">
    <property type="entry name" value="HTH_17"/>
    <property type="match status" value="1"/>
</dbReference>
<dbReference type="AlphaFoldDB" id="A0A494WU36"/>
<dbReference type="OrthoDB" id="26294at2"/>
<sequence>MYKLLRAGKLPGRKIGQLWRIPREELLMYLRSSERKRKAGEKKPGPKKQKGLPQQDAR</sequence>
<proteinExistence type="predicted"/>
<dbReference type="GO" id="GO:0003677">
    <property type="term" value="F:DNA binding"/>
    <property type="evidence" value="ECO:0007669"/>
    <property type="project" value="UniProtKB-KW"/>
</dbReference>
<dbReference type="EMBL" id="RBWE01000001">
    <property type="protein sequence ID" value="RKO66888.1"/>
    <property type="molecule type" value="Genomic_DNA"/>
</dbReference>
<keyword evidence="4" id="KW-1185">Reference proteome</keyword>
<dbReference type="InterPro" id="IPR041657">
    <property type="entry name" value="HTH_17"/>
</dbReference>
<feature type="compositionally biased region" description="Basic residues" evidence="1">
    <location>
        <begin position="34"/>
        <end position="50"/>
    </location>
</feature>
<accession>A0A494WU36</accession>
<evidence type="ECO:0000259" key="2">
    <source>
        <dbReference type="Pfam" id="PF12728"/>
    </source>
</evidence>
<evidence type="ECO:0000256" key="1">
    <source>
        <dbReference type="SAM" id="MobiDB-lite"/>
    </source>
</evidence>
<reference evidence="3 4" key="1">
    <citation type="submission" date="2018-10" db="EMBL/GenBank/DDBJ databases">
        <authorList>
            <person name="Grouzdev D.S."/>
            <person name="Krutkina M.S."/>
            <person name="Tourova T.P."/>
            <person name="Nazina T.N."/>
        </authorList>
    </citation>
    <scope>NUCLEOTIDE SEQUENCE [LARGE SCALE GENOMIC DNA]</scope>
    <source>
        <strain evidence="3 4">435</strain>
    </source>
</reference>
<evidence type="ECO:0000313" key="3">
    <source>
        <dbReference type="EMBL" id="RKO66888.1"/>
    </source>
</evidence>
<feature type="region of interest" description="Disordered" evidence="1">
    <location>
        <begin position="32"/>
        <end position="58"/>
    </location>
</feature>
<name>A0A494WU36_9FIRM</name>
<evidence type="ECO:0000313" key="4">
    <source>
        <dbReference type="Proteomes" id="UP000271256"/>
    </source>
</evidence>
<gene>
    <name evidence="3" type="ORF">D7024_07970</name>
</gene>
<feature type="domain" description="Helix-turn-helix" evidence="2">
    <location>
        <begin position="2"/>
        <end position="32"/>
    </location>
</feature>
<protein>
    <submittedName>
        <fullName evidence="3">DNA-binding protein</fullName>
    </submittedName>
</protein>
<dbReference type="Proteomes" id="UP000271256">
    <property type="component" value="Unassembled WGS sequence"/>
</dbReference>
<organism evidence="3 4">
    <name type="scientific">Desulfofundulus salinus</name>
    <dbReference type="NCBI Taxonomy" id="2419843"/>
    <lineage>
        <taxon>Bacteria</taxon>
        <taxon>Bacillati</taxon>
        <taxon>Bacillota</taxon>
        <taxon>Clostridia</taxon>
        <taxon>Eubacteriales</taxon>
        <taxon>Peptococcaceae</taxon>
        <taxon>Desulfofundulus</taxon>
    </lineage>
</organism>
<comment type="caution">
    <text evidence="3">The sequence shown here is derived from an EMBL/GenBank/DDBJ whole genome shotgun (WGS) entry which is preliminary data.</text>
</comment>
<keyword evidence="3" id="KW-0238">DNA-binding</keyword>